<proteinExistence type="predicted"/>
<evidence type="ECO:0000313" key="2">
    <source>
        <dbReference type="Proteomes" id="UP000789759"/>
    </source>
</evidence>
<evidence type="ECO:0000313" key="1">
    <source>
        <dbReference type="EMBL" id="CAG8705075.1"/>
    </source>
</evidence>
<protein>
    <submittedName>
        <fullName evidence="1">336_t:CDS:1</fullName>
    </submittedName>
</protein>
<dbReference type="Proteomes" id="UP000789759">
    <property type="component" value="Unassembled WGS sequence"/>
</dbReference>
<comment type="caution">
    <text evidence="1">The sequence shown here is derived from an EMBL/GenBank/DDBJ whole genome shotgun (WGS) entry which is preliminary data.</text>
</comment>
<sequence>QKDENLFYNLWTKIITEKNSVVYIALTAEVEIQPPTMQDCKENSS</sequence>
<dbReference type="AlphaFoldDB" id="A0A9N9N6J4"/>
<accession>A0A9N9N6J4</accession>
<organism evidence="1 2">
    <name type="scientific">Cetraspora pellucida</name>
    <dbReference type="NCBI Taxonomy" id="1433469"/>
    <lineage>
        <taxon>Eukaryota</taxon>
        <taxon>Fungi</taxon>
        <taxon>Fungi incertae sedis</taxon>
        <taxon>Mucoromycota</taxon>
        <taxon>Glomeromycotina</taxon>
        <taxon>Glomeromycetes</taxon>
        <taxon>Diversisporales</taxon>
        <taxon>Gigasporaceae</taxon>
        <taxon>Cetraspora</taxon>
    </lineage>
</organism>
<dbReference type="OrthoDB" id="2468182at2759"/>
<dbReference type="EMBL" id="CAJVQA010011222">
    <property type="protein sequence ID" value="CAG8705075.1"/>
    <property type="molecule type" value="Genomic_DNA"/>
</dbReference>
<gene>
    <name evidence="1" type="ORF">CPELLU_LOCUS12024</name>
</gene>
<name>A0A9N9N6J4_9GLOM</name>
<keyword evidence="2" id="KW-1185">Reference proteome</keyword>
<feature type="non-terminal residue" evidence="1">
    <location>
        <position position="1"/>
    </location>
</feature>
<reference evidence="1" key="1">
    <citation type="submission" date="2021-06" db="EMBL/GenBank/DDBJ databases">
        <authorList>
            <person name="Kallberg Y."/>
            <person name="Tangrot J."/>
            <person name="Rosling A."/>
        </authorList>
    </citation>
    <scope>NUCLEOTIDE SEQUENCE</scope>
    <source>
        <strain evidence="1">FL966</strain>
    </source>
</reference>